<dbReference type="PANTHER" id="PTHR47505:SF1">
    <property type="entry name" value="DNA UTILIZATION PROTEIN YHGH"/>
    <property type="match status" value="1"/>
</dbReference>
<dbReference type="SUPFAM" id="SSF53271">
    <property type="entry name" value="PRTase-like"/>
    <property type="match status" value="1"/>
</dbReference>
<keyword evidence="4" id="KW-0328">Glycosyltransferase</keyword>
<dbReference type="InterPro" id="IPR051910">
    <property type="entry name" value="ComF/GntX_DNA_util-trans"/>
</dbReference>
<evidence type="ECO:0000259" key="3">
    <source>
        <dbReference type="Pfam" id="PF18912"/>
    </source>
</evidence>
<protein>
    <submittedName>
        <fullName evidence="4">Phosphoribosyltransferase</fullName>
    </submittedName>
</protein>
<evidence type="ECO:0000313" key="4">
    <source>
        <dbReference type="EMBL" id="ADJ24983.1"/>
    </source>
</evidence>
<evidence type="ECO:0000256" key="1">
    <source>
        <dbReference type="ARBA" id="ARBA00008007"/>
    </source>
</evidence>
<sequence>MTARSTTDEQNFALQDDTAPETRAARLFRAFGRAGRSALDVLLPPLCLACRTHITAHDALCPACWRRVNFVRPPLCDRLGLPLPYDTGGRMVSAAAVADPPDFDRVRAVASFDGVMRELIHAFKFHDTHHARHLFGRWLTEAGRELLDDADVLVPAPLARWRLLSRRFNQAQILAAETGRLAKKPVRPFALVRSRSTPHQVGLTRAQRQRNVSGVFRVPSNEIASISGKNIVLVDDVITTGATASAAALTLKRAGARRVDVLALAIVANSSS</sequence>
<proteinExistence type="inferred from homology"/>
<dbReference type="Pfam" id="PF00156">
    <property type="entry name" value="Pribosyltran"/>
    <property type="match status" value="1"/>
</dbReference>
<accession>D8JWM5</accession>
<dbReference type="CDD" id="cd06223">
    <property type="entry name" value="PRTases_typeI"/>
    <property type="match status" value="1"/>
</dbReference>
<dbReference type="KEGG" id="hdn:Hden_3188"/>
<dbReference type="eggNOG" id="COG1040">
    <property type="taxonomic scope" value="Bacteria"/>
</dbReference>
<feature type="domain" description="Phosphoribosyltransferase" evidence="2">
    <location>
        <begin position="200"/>
        <end position="264"/>
    </location>
</feature>
<reference evidence="5" key="1">
    <citation type="journal article" date="2011" name="J. Bacteriol.">
        <title>Genome sequences of eight morphologically diverse alphaproteobacteria.</title>
        <authorList>
            <consortium name="US DOE Joint Genome Institute"/>
            <person name="Brown P.J."/>
            <person name="Kysela D.T."/>
            <person name="Buechlein A."/>
            <person name="Hemmerich C."/>
            <person name="Brun Y.V."/>
        </authorList>
    </citation>
    <scope>NUCLEOTIDE SEQUENCE [LARGE SCALE GENOMIC DNA]</scope>
    <source>
        <strain evidence="5">ATCC 51888 / DSM 1869 / NCIB 11706 / TK 0415</strain>
    </source>
</reference>
<evidence type="ECO:0000259" key="2">
    <source>
        <dbReference type="Pfam" id="PF00156"/>
    </source>
</evidence>
<gene>
    <name evidence="4" type="ordered locus">Hden_3188</name>
</gene>
<comment type="similarity">
    <text evidence="1">Belongs to the ComF/GntX family.</text>
</comment>
<dbReference type="STRING" id="582899.Hden_3188"/>
<evidence type="ECO:0000313" key="5">
    <source>
        <dbReference type="Proteomes" id="UP000002033"/>
    </source>
</evidence>
<dbReference type="HOGENOM" id="CLU_054549_0_0_5"/>
<dbReference type="Pfam" id="PF18912">
    <property type="entry name" value="DZR_2"/>
    <property type="match status" value="1"/>
</dbReference>
<keyword evidence="4" id="KW-0808">Transferase</keyword>
<organism evidence="4 5">
    <name type="scientific">Hyphomicrobium denitrificans (strain ATCC 51888 / DSM 1869 / NCIMB 11706 / TK 0415)</name>
    <dbReference type="NCBI Taxonomy" id="582899"/>
    <lineage>
        <taxon>Bacteria</taxon>
        <taxon>Pseudomonadati</taxon>
        <taxon>Pseudomonadota</taxon>
        <taxon>Alphaproteobacteria</taxon>
        <taxon>Hyphomicrobiales</taxon>
        <taxon>Hyphomicrobiaceae</taxon>
        <taxon>Hyphomicrobium</taxon>
    </lineage>
</organism>
<dbReference type="GO" id="GO:0016757">
    <property type="term" value="F:glycosyltransferase activity"/>
    <property type="evidence" value="ECO:0007669"/>
    <property type="project" value="UniProtKB-KW"/>
</dbReference>
<keyword evidence="5" id="KW-1185">Reference proteome</keyword>
<dbReference type="Gene3D" id="3.40.50.2020">
    <property type="match status" value="1"/>
</dbReference>
<dbReference type="Proteomes" id="UP000002033">
    <property type="component" value="Chromosome"/>
</dbReference>
<dbReference type="PANTHER" id="PTHR47505">
    <property type="entry name" value="DNA UTILIZATION PROTEIN YHGH"/>
    <property type="match status" value="1"/>
</dbReference>
<name>D8JWM5_HYPDA</name>
<dbReference type="EMBL" id="CP002083">
    <property type="protein sequence ID" value="ADJ24983.1"/>
    <property type="molecule type" value="Genomic_DNA"/>
</dbReference>
<dbReference type="InterPro" id="IPR000836">
    <property type="entry name" value="PRTase_dom"/>
</dbReference>
<dbReference type="AlphaFoldDB" id="D8JWM5"/>
<feature type="domain" description="Double zinc ribbon" evidence="3">
    <location>
        <begin position="38"/>
        <end position="86"/>
    </location>
</feature>
<dbReference type="InterPro" id="IPR044005">
    <property type="entry name" value="DZR_2"/>
</dbReference>
<dbReference type="InterPro" id="IPR029057">
    <property type="entry name" value="PRTase-like"/>
</dbReference>
<dbReference type="OrthoDB" id="9779910at2"/>